<proteinExistence type="predicted"/>
<reference evidence="3 4" key="1">
    <citation type="journal article" date="2006" name="PLoS Genet.">
        <title>Exploring the mycobacteriophage metaproteome: phage genomics as an educational platform.</title>
        <authorList>
            <person name="Hatfull G.F."/>
            <person name="Pedulla M.L."/>
            <person name="Jacobs-Sera D."/>
            <person name="Cichon P.M."/>
            <person name="Foley A."/>
            <person name="Ford M.E."/>
            <person name="Gonda R.M."/>
            <person name="Houtz J.M."/>
            <person name="Hryckowian A.J."/>
            <person name="Kelchner V.A."/>
            <person name="Namburi S."/>
            <person name="Pajcini K.V."/>
            <person name="Popovich M.G."/>
            <person name="Schleicher D.T."/>
            <person name="Simanek B.Z."/>
            <person name="Smith A.L."/>
            <person name="Zdanowicz G.M."/>
            <person name="Kumar V."/>
            <person name="Peebles C.L."/>
            <person name="Jacobs W.R.Jr."/>
            <person name="Lawrence J.G."/>
            <person name="Hendrix R.W."/>
        </authorList>
    </citation>
    <scope>NUCLEOTIDE SEQUENCE [LARGE SCALE GENOMIC DNA]</scope>
</reference>
<sequence>MERPYRITRAQWDAMSKAKVLEPDVVYLIGEDTVVCARLSPGDVATLDPALVTTMAGGTDGPGTEGMAGTAQHAPADDQDAAGAEVPRRGAGIAGGIVLAAAGVGLGYLAVRGGVRLRAWCC</sequence>
<organism evidence="3 4">
    <name type="scientific">Mycobacterium phage Cooper</name>
    <dbReference type="NCBI Taxonomy" id="373406"/>
    <lineage>
        <taxon>Viruses</taxon>
        <taxon>Duplodnaviria</taxon>
        <taxon>Heunggongvirae</taxon>
        <taxon>Uroviricota</taxon>
        <taxon>Caudoviricetes</taxon>
        <taxon>Bclasvirinae</taxon>
        <taxon>Coopervirus</taxon>
        <taxon>Coopervirus cooper</taxon>
    </lineage>
</organism>
<keyword evidence="4" id="KW-1185">Reference proteome</keyword>
<name>Q1A0B0_9CAUD</name>
<keyword evidence="2" id="KW-0472">Membrane</keyword>
<evidence type="ECO:0000256" key="1">
    <source>
        <dbReference type="SAM" id="MobiDB-lite"/>
    </source>
</evidence>
<evidence type="ECO:0000256" key="2">
    <source>
        <dbReference type="SAM" id="Phobius"/>
    </source>
</evidence>
<evidence type="ECO:0000313" key="3">
    <source>
        <dbReference type="EMBL" id="ABD58123.1"/>
    </source>
</evidence>
<gene>
    <name evidence="3" type="primary">6</name>
    <name evidence="3" type="ORF">PBI_COOPER_6</name>
</gene>
<dbReference type="RefSeq" id="YP_654903.1">
    <property type="nucleotide sequence ID" value="NC_008195.1"/>
</dbReference>
<dbReference type="EMBL" id="DQ398044">
    <property type="protein sequence ID" value="ABD58123.1"/>
    <property type="molecule type" value="Genomic_DNA"/>
</dbReference>
<accession>Q1A0B0</accession>
<dbReference type="KEGG" id="vg:4157079"/>
<keyword evidence="2" id="KW-0812">Transmembrane</keyword>
<evidence type="ECO:0000313" key="4">
    <source>
        <dbReference type="Proteomes" id="UP000000904"/>
    </source>
</evidence>
<dbReference type="Proteomes" id="UP000000904">
    <property type="component" value="Segment"/>
</dbReference>
<feature type="transmembrane region" description="Helical" evidence="2">
    <location>
        <begin position="91"/>
        <end position="111"/>
    </location>
</feature>
<protein>
    <submittedName>
        <fullName evidence="3">Uncharacterized protein</fullName>
    </submittedName>
</protein>
<feature type="region of interest" description="Disordered" evidence="1">
    <location>
        <begin position="55"/>
        <end position="85"/>
    </location>
</feature>
<keyword evidence="2" id="KW-1133">Transmembrane helix</keyword>